<dbReference type="EMBL" id="CAXIEN010000463">
    <property type="protein sequence ID" value="CAL1298521.1"/>
    <property type="molecule type" value="Genomic_DNA"/>
</dbReference>
<dbReference type="Proteomes" id="UP001497382">
    <property type="component" value="Unassembled WGS sequence"/>
</dbReference>
<name>A0AAV2BRU2_9ARAC</name>
<proteinExistence type="predicted"/>
<dbReference type="AlphaFoldDB" id="A0AAV2BRU2"/>
<keyword evidence="2" id="KW-1185">Reference proteome</keyword>
<evidence type="ECO:0000313" key="2">
    <source>
        <dbReference type="Proteomes" id="UP001497382"/>
    </source>
</evidence>
<reference evidence="1 2" key="1">
    <citation type="submission" date="2024-04" db="EMBL/GenBank/DDBJ databases">
        <authorList>
            <person name="Rising A."/>
            <person name="Reimegard J."/>
            <person name="Sonavane S."/>
            <person name="Akerstrom W."/>
            <person name="Nylinder S."/>
            <person name="Hedman E."/>
            <person name="Kallberg Y."/>
        </authorList>
    </citation>
    <scope>NUCLEOTIDE SEQUENCE [LARGE SCALE GENOMIC DNA]</scope>
</reference>
<protein>
    <submittedName>
        <fullName evidence="1">Uncharacterized protein</fullName>
    </submittedName>
</protein>
<evidence type="ECO:0000313" key="1">
    <source>
        <dbReference type="EMBL" id="CAL1298521.1"/>
    </source>
</evidence>
<comment type="caution">
    <text evidence="1">The sequence shown here is derived from an EMBL/GenBank/DDBJ whole genome shotgun (WGS) entry which is preliminary data.</text>
</comment>
<sequence>MVTSNCTRAVELQAKKKLKIRLCRGKKSRTASKRVNVKQIVNSVFRNFFHFYSVLGNHLKSGSVITKSNSILWLREAGVATDARSLEMASQLFKDIAGAKVVLNIFDYLQFLTMFARRLRMATVDLVSQLTICELPVAQKVQHRQSAESRRLKILPQSKHSDQGRTEIISAHRSQSLPNLITTAPVFNS</sequence>
<accession>A0AAV2BRU2</accession>
<gene>
    <name evidence="1" type="ORF">LARSCL_LOCUS20876</name>
</gene>
<organism evidence="1 2">
    <name type="scientific">Larinioides sclopetarius</name>
    <dbReference type="NCBI Taxonomy" id="280406"/>
    <lineage>
        <taxon>Eukaryota</taxon>
        <taxon>Metazoa</taxon>
        <taxon>Ecdysozoa</taxon>
        <taxon>Arthropoda</taxon>
        <taxon>Chelicerata</taxon>
        <taxon>Arachnida</taxon>
        <taxon>Araneae</taxon>
        <taxon>Araneomorphae</taxon>
        <taxon>Entelegynae</taxon>
        <taxon>Araneoidea</taxon>
        <taxon>Araneidae</taxon>
        <taxon>Larinioides</taxon>
    </lineage>
</organism>
<dbReference type="InterPro" id="IPR011992">
    <property type="entry name" value="EF-hand-dom_pair"/>
</dbReference>
<dbReference type="SUPFAM" id="SSF47473">
    <property type="entry name" value="EF-hand"/>
    <property type="match status" value="1"/>
</dbReference>